<name>A0ABU8TZ60_9ACTN</name>
<accession>A0ABU8TZ60</accession>
<organism evidence="1 2">
    <name type="scientific">Streptomyces caledonius</name>
    <dbReference type="NCBI Taxonomy" id="3134107"/>
    <lineage>
        <taxon>Bacteria</taxon>
        <taxon>Bacillati</taxon>
        <taxon>Actinomycetota</taxon>
        <taxon>Actinomycetes</taxon>
        <taxon>Kitasatosporales</taxon>
        <taxon>Streptomycetaceae</taxon>
        <taxon>Streptomyces</taxon>
    </lineage>
</organism>
<dbReference type="EMBL" id="JBBKAM010000002">
    <property type="protein sequence ID" value="MEJ8640566.1"/>
    <property type="molecule type" value="Genomic_DNA"/>
</dbReference>
<gene>
    <name evidence="1" type="ORF">WKI68_02195</name>
</gene>
<evidence type="ECO:0000313" key="1">
    <source>
        <dbReference type="EMBL" id="MEJ8640566.1"/>
    </source>
</evidence>
<dbReference type="Proteomes" id="UP001382904">
    <property type="component" value="Unassembled WGS sequence"/>
</dbReference>
<sequence>MRLLYGWVPVDDRAWEVQTPPDAEAFAAAAVLGENDADPQVR</sequence>
<comment type="caution">
    <text evidence="1">The sequence shown here is derived from an EMBL/GenBank/DDBJ whole genome shotgun (WGS) entry which is preliminary data.</text>
</comment>
<proteinExistence type="predicted"/>
<protein>
    <submittedName>
        <fullName evidence="1">Uncharacterized protein</fullName>
    </submittedName>
</protein>
<keyword evidence="2" id="KW-1185">Reference proteome</keyword>
<evidence type="ECO:0000313" key="2">
    <source>
        <dbReference type="Proteomes" id="UP001382904"/>
    </source>
</evidence>
<reference evidence="1 2" key="1">
    <citation type="submission" date="2024-03" db="EMBL/GenBank/DDBJ databases">
        <title>Novel Streptomyces species of biotechnological and ecological value are a feature of Machair soil.</title>
        <authorList>
            <person name="Prole J.R."/>
            <person name="Goodfellow M."/>
            <person name="Allenby N."/>
            <person name="Ward A.C."/>
        </authorList>
    </citation>
    <scope>NUCLEOTIDE SEQUENCE [LARGE SCALE GENOMIC DNA]</scope>
    <source>
        <strain evidence="1 2">MS1.HAVA.3</strain>
    </source>
</reference>